<reference evidence="4" key="1">
    <citation type="submission" date="2016-06" db="UniProtKB">
        <authorList>
            <consortium name="WormBaseParasite"/>
        </authorList>
    </citation>
    <scope>IDENTIFICATION</scope>
</reference>
<dbReference type="GO" id="GO:0006298">
    <property type="term" value="P:mismatch repair"/>
    <property type="evidence" value="ECO:0007669"/>
    <property type="project" value="InterPro"/>
</dbReference>
<proteinExistence type="inferred from homology"/>
<keyword evidence="3" id="KW-0472">Membrane</keyword>
<dbReference type="GO" id="GO:0140664">
    <property type="term" value="F:ATP-dependent DNA damage sensor activity"/>
    <property type="evidence" value="ECO:0007669"/>
    <property type="project" value="InterPro"/>
</dbReference>
<dbReference type="InterPro" id="IPR014762">
    <property type="entry name" value="DNA_mismatch_repair_CS"/>
</dbReference>
<keyword evidence="3" id="KW-1133">Transmembrane helix</keyword>
<dbReference type="WBParaSite" id="ECPE_0001386001-mRNA-1">
    <property type="protein sequence ID" value="ECPE_0001386001-mRNA-1"/>
    <property type="gene ID" value="ECPE_0001386001"/>
</dbReference>
<protein>
    <submittedName>
        <fullName evidence="4">Secreted protein</fullName>
    </submittedName>
</protein>
<dbReference type="PANTHER" id="PTHR10073:SF12">
    <property type="entry name" value="DNA MISMATCH REPAIR PROTEIN MLH1"/>
    <property type="match status" value="1"/>
</dbReference>
<dbReference type="PANTHER" id="PTHR10073">
    <property type="entry name" value="DNA MISMATCH REPAIR PROTEIN MLH, PMS, MUTL"/>
    <property type="match status" value="1"/>
</dbReference>
<accession>A0A183B3N5</accession>
<evidence type="ECO:0000313" key="4">
    <source>
        <dbReference type="WBParaSite" id="ECPE_0001386001-mRNA-1"/>
    </source>
</evidence>
<dbReference type="SUPFAM" id="SSF55874">
    <property type="entry name" value="ATPase domain of HSP90 chaperone/DNA topoisomerase II/histidine kinase"/>
    <property type="match status" value="1"/>
</dbReference>
<dbReference type="PROSITE" id="PS00058">
    <property type="entry name" value="DNA_MISMATCH_REPAIR_1"/>
    <property type="match status" value="1"/>
</dbReference>
<feature type="transmembrane region" description="Helical" evidence="3">
    <location>
        <begin position="12"/>
        <end position="30"/>
    </location>
</feature>
<dbReference type="Gene3D" id="3.30.565.10">
    <property type="entry name" value="Histidine kinase-like ATPase, C-terminal domain"/>
    <property type="match status" value="1"/>
</dbReference>
<organism evidence="4">
    <name type="scientific">Echinostoma caproni</name>
    <dbReference type="NCBI Taxonomy" id="27848"/>
    <lineage>
        <taxon>Eukaryota</taxon>
        <taxon>Metazoa</taxon>
        <taxon>Spiralia</taxon>
        <taxon>Lophotrochozoa</taxon>
        <taxon>Platyhelminthes</taxon>
        <taxon>Trematoda</taxon>
        <taxon>Digenea</taxon>
        <taxon>Plagiorchiida</taxon>
        <taxon>Echinostomata</taxon>
        <taxon>Echinostomatoidea</taxon>
        <taxon>Echinostomatidae</taxon>
        <taxon>Echinostoma</taxon>
    </lineage>
</organism>
<keyword evidence="3" id="KW-0812">Transmembrane</keyword>
<dbReference type="InterPro" id="IPR038973">
    <property type="entry name" value="MutL/Mlh/Pms-like"/>
</dbReference>
<evidence type="ECO:0000256" key="1">
    <source>
        <dbReference type="ARBA" id="ARBA00006082"/>
    </source>
</evidence>
<feature type="region of interest" description="Disordered" evidence="2">
    <location>
        <begin position="177"/>
        <end position="202"/>
    </location>
</feature>
<evidence type="ECO:0000256" key="2">
    <source>
        <dbReference type="SAM" id="MobiDB-lite"/>
    </source>
</evidence>
<dbReference type="GO" id="GO:0016887">
    <property type="term" value="F:ATP hydrolysis activity"/>
    <property type="evidence" value="ECO:0007669"/>
    <property type="project" value="InterPro"/>
</dbReference>
<dbReference type="GO" id="GO:0032389">
    <property type="term" value="C:MutLalpha complex"/>
    <property type="evidence" value="ECO:0007669"/>
    <property type="project" value="TreeGrafter"/>
</dbReference>
<comment type="similarity">
    <text evidence="1">Belongs to the DNA mismatch repair MutL/HexB family.</text>
</comment>
<evidence type="ECO:0000256" key="3">
    <source>
        <dbReference type="SAM" id="Phobius"/>
    </source>
</evidence>
<dbReference type="InterPro" id="IPR036890">
    <property type="entry name" value="HATPase_C_sf"/>
</dbReference>
<dbReference type="AlphaFoldDB" id="A0A183B3N5"/>
<sequence length="202" mass="22268">LVLVHPCNLNPYEFTIFILALSIPILLLLYPNRHTTTKTGTRDCMDFTDLTSLTTFGFRGEALASLSHVSLLTVTTRTAEQNCAYRLTYRNGNPVGNAAPCAGNTGTTILAEDLFYNTPIRRAALRSPREEFARVAEVVAHGNVHKKTNNRNKGHSRLQFFGRGVMIDFSTTDLGDARNQGGRTNRGQSGIVVTPSNTIRTR</sequence>
<name>A0A183B3N5_9TREM</name>